<dbReference type="Proteomes" id="UP000649739">
    <property type="component" value="Unassembled WGS sequence"/>
</dbReference>
<evidence type="ECO:0000256" key="4">
    <source>
        <dbReference type="ARBA" id="ARBA00023015"/>
    </source>
</evidence>
<comment type="subcellular location">
    <subcellularLocation>
        <location evidence="1">Membrane</location>
        <topology evidence="1">Single-pass membrane protein</topology>
    </subcellularLocation>
</comment>
<accession>A0A8J3B2U4</accession>
<dbReference type="GO" id="GO:0016989">
    <property type="term" value="F:sigma factor antagonist activity"/>
    <property type="evidence" value="ECO:0007669"/>
    <property type="project" value="TreeGrafter"/>
</dbReference>
<dbReference type="PANTHER" id="PTHR37461">
    <property type="entry name" value="ANTI-SIGMA-K FACTOR RSKA"/>
    <property type="match status" value="1"/>
</dbReference>
<gene>
    <name evidence="10" type="ORF">GCM10010123_09600</name>
</gene>
<dbReference type="PANTHER" id="PTHR37461:SF1">
    <property type="entry name" value="ANTI-SIGMA-K FACTOR RSKA"/>
    <property type="match status" value="1"/>
</dbReference>
<dbReference type="Pfam" id="PF13490">
    <property type="entry name" value="zf-HC2"/>
    <property type="match status" value="1"/>
</dbReference>
<feature type="domain" description="Putative zinc-finger" evidence="9">
    <location>
        <begin position="10"/>
        <end position="38"/>
    </location>
</feature>
<evidence type="ECO:0000313" key="11">
    <source>
        <dbReference type="Proteomes" id="UP000649739"/>
    </source>
</evidence>
<proteinExistence type="predicted"/>
<keyword evidence="4" id="KW-0805">Transcription regulation</keyword>
<keyword evidence="2 8" id="KW-0812">Transmembrane</keyword>
<keyword evidence="6" id="KW-0804">Transcription</keyword>
<evidence type="ECO:0000256" key="5">
    <source>
        <dbReference type="ARBA" id="ARBA00023136"/>
    </source>
</evidence>
<sequence length="233" mass="24349">MTIAPHDNPLLGAYALGALDQSERTEVDAHLADCVDCRAELAELTAVRAALGDLPPEALLHGPPDADLVLQRTLRHVRKENTARQRWGLFAVAAAAVVALAGAVLAGAALTDRSAPPPTAAPPVVTAEPQPPGTRIATTRDPRTNVRVTASIVPVANWVRINVAVNGIAQGQDCRLIVVDRQGRRMIAGGWIVSEKGERDGTNLDGTAAVAVGQVSAVEVENTAGTRLVSLRV</sequence>
<name>A0A8J3B2U4_9ACTN</name>
<evidence type="ECO:0000256" key="2">
    <source>
        <dbReference type="ARBA" id="ARBA00022692"/>
    </source>
</evidence>
<dbReference type="Gene3D" id="1.10.10.1320">
    <property type="entry name" value="Anti-sigma factor, zinc-finger domain"/>
    <property type="match status" value="1"/>
</dbReference>
<dbReference type="RefSeq" id="WP_229783297.1">
    <property type="nucleotide sequence ID" value="NZ_BMQB01000001.1"/>
</dbReference>
<protein>
    <recommendedName>
        <fullName evidence="9">Putative zinc-finger domain-containing protein</fullName>
    </recommendedName>
</protein>
<evidence type="ECO:0000256" key="1">
    <source>
        <dbReference type="ARBA" id="ARBA00004167"/>
    </source>
</evidence>
<dbReference type="GO" id="GO:0016020">
    <property type="term" value="C:membrane"/>
    <property type="evidence" value="ECO:0007669"/>
    <property type="project" value="UniProtKB-SubCell"/>
</dbReference>
<keyword evidence="11" id="KW-1185">Reference proteome</keyword>
<evidence type="ECO:0000256" key="3">
    <source>
        <dbReference type="ARBA" id="ARBA00022989"/>
    </source>
</evidence>
<feature type="transmembrane region" description="Helical" evidence="8">
    <location>
        <begin position="87"/>
        <end position="110"/>
    </location>
</feature>
<dbReference type="GO" id="GO:0006417">
    <property type="term" value="P:regulation of translation"/>
    <property type="evidence" value="ECO:0007669"/>
    <property type="project" value="TreeGrafter"/>
</dbReference>
<dbReference type="InterPro" id="IPR051474">
    <property type="entry name" value="Anti-sigma-K/W_factor"/>
</dbReference>
<dbReference type="InterPro" id="IPR041916">
    <property type="entry name" value="Anti_sigma_zinc_sf"/>
</dbReference>
<evidence type="ECO:0000256" key="7">
    <source>
        <dbReference type="SAM" id="MobiDB-lite"/>
    </source>
</evidence>
<keyword evidence="5 8" id="KW-0472">Membrane</keyword>
<comment type="caution">
    <text evidence="10">The sequence shown here is derived from an EMBL/GenBank/DDBJ whole genome shotgun (WGS) entry which is preliminary data.</text>
</comment>
<keyword evidence="3 8" id="KW-1133">Transmembrane helix</keyword>
<reference evidence="10" key="2">
    <citation type="submission" date="2020-09" db="EMBL/GenBank/DDBJ databases">
        <authorList>
            <person name="Sun Q."/>
            <person name="Ohkuma M."/>
        </authorList>
    </citation>
    <scope>NUCLEOTIDE SEQUENCE</scope>
    <source>
        <strain evidence="10">JCM 3090</strain>
    </source>
</reference>
<evidence type="ECO:0000256" key="6">
    <source>
        <dbReference type="ARBA" id="ARBA00023163"/>
    </source>
</evidence>
<feature type="region of interest" description="Disordered" evidence="7">
    <location>
        <begin position="114"/>
        <end position="133"/>
    </location>
</feature>
<dbReference type="AlphaFoldDB" id="A0A8J3B2U4"/>
<organism evidence="10 11">
    <name type="scientific">Pilimelia anulata</name>
    <dbReference type="NCBI Taxonomy" id="53371"/>
    <lineage>
        <taxon>Bacteria</taxon>
        <taxon>Bacillati</taxon>
        <taxon>Actinomycetota</taxon>
        <taxon>Actinomycetes</taxon>
        <taxon>Micromonosporales</taxon>
        <taxon>Micromonosporaceae</taxon>
        <taxon>Pilimelia</taxon>
    </lineage>
</organism>
<dbReference type="EMBL" id="BMQB01000001">
    <property type="protein sequence ID" value="GGJ81877.1"/>
    <property type="molecule type" value="Genomic_DNA"/>
</dbReference>
<evidence type="ECO:0000313" key="10">
    <source>
        <dbReference type="EMBL" id="GGJ81877.1"/>
    </source>
</evidence>
<evidence type="ECO:0000259" key="9">
    <source>
        <dbReference type="Pfam" id="PF13490"/>
    </source>
</evidence>
<reference evidence="10" key="1">
    <citation type="journal article" date="2014" name="Int. J. Syst. Evol. Microbiol.">
        <title>Complete genome sequence of Corynebacterium casei LMG S-19264T (=DSM 44701T), isolated from a smear-ripened cheese.</title>
        <authorList>
            <consortium name="US DOE Joint Genome Institute (JGI-PGF)"/>
            <person name="Walter F."/>
            <person name="Albersmeier A."/>
            <person name="Kalinowski J."/>
            <person name="Ruckert C."/>
        </authorList>
    </citation>
    <scope>NUCLEOTIDE SEQUENCE</scope>
    <source>
        <strain evidence="10">JCM 3090</strain>
    </source>
</reference>
<evidence type="ECO:0000256" key="8">
    <source>
        <dbReference type="SAM" id="Phobius"/>
    </source>
</evidence>
<dbReference type="InterPro" id="IPR027383">
    <property type="entry name" value="Znf_put"/>
</dbReference>